<evidence type="ECO:0000259" key="1">
    <source>
        <dbReference type="Pfam" id="PF13304"/>
    </source>
</evidence>
<dbReference type="InterPro" id="IPR027417">
    <property type="entry name" value="P-loop_NTPase"/>
</dbReference>
<dbReference type="InterPro" id="IPR003959">
    <property type="entry name" value="ATPase_AAA_core"/>
</dbReference>
<dbReference type="Gene3D" id="3.40.50.300">
    <property type="entry name" value="P-loop containing nucleotide triphosphate hydrolases"/>
    <property type="match status" value="1"/>
</dbReference>
<organism evidence="2 3">
    <name type="scientific">Lentilactobacillus kosonis</name>
    <dbReference type="NCBI Taxonomy" id="2810561"/>
    <lineage>
        <taxon>Bacteria</taxon>
        <taxon>Bacillati</taxon>
        <taxon>Bacillota</taxon>
        <taxon>Bacilli</taxon>
        <taxon>Lactobacillales</taxon>
        <taxon>Lactobacillaceae</taxon>
        <taxon>Lentilactobacillus</taxon>
    </lineage>
</organism>
<comment type="caution">
    <text evidence="2">The sequence shown here is derived from an EMBL/GenBank/DDBJ whole genome shotgun (WGS) entry which is preliminary data.</text>
</comment>
<dbReference type="Proteomes" id="UP000286974">
    <property type="component" value="Unassembled WGS sequence"/>
</dbReference>
<name>A0A401FI77_9LACO</name>
<gene>
    <name evidence="2" type="ORF">NBRC111893_107</name>
</gene>
<dbReference type="SUPFAM" id="SSF52540">
    <property type="entry name" value="P-loop containing nucleoside triphosphate hydrolases"/>
    <property type="match status" value="1"/>
</dbReference>
<feature type="domain" description="ATPase AAA-type core" evidence="1">
    <location>
        <begin position="353"/>
        <end position="422"/>
    </location>
</feature>
<evidence type="ECO:0000313" key="3">
    <source>
        <dbReference type="Proteomes" id="UP000286974"/>
    </source>
</evidence>
<sequence length="516" mass="58880">MKFYTSIPRDENVSYPYCILTKKNWNDWGFLTTFSLQYRAEKEGNIYQLGSVKIGKKGMDKPFDYLNTIRTPLESDFEELDDKYFSVGGSSEYYKNFYNLSLTNTKAQENILDSLHDIVYDTNFYFDNKEEDVMKNSLMRSSSIKTIKDVYSRVLNTGDEHLTSYDFTLKLKNEINDKRMTFKVSPDELPQSNIHALIGRNGVGKTNFFTSIISTLTGSNVSGSNIVDEFIGKENISSVLALSYSVFDTTLPDKNIFSDIPYRFIGFNQESNISSEIELSEKRMVGEQNLQYKLSKFIVDEFMESMIYIRSQKFLSDLANSCIKTLDSDPIFQALNVNSWLSSTENENIRKTYSRLSSGHKIVLLSLFQIIINVEPNSIVLVDEPEQNLHPPLISSFIQAILNVLKKRNAMAIVATHSPVVVQECSEDSTWILNRSGHAISINRPTIKTFGANVGAITHDVFDLEVDKSGYMNVINQVIENSNTVEEVLDKFHNKLGDESRMRIASILYQREVDND</sequence>
<proteinExistence type="predicted"/>
<evidence type="ECO:0000313" key="2">
    <source>
        <dbReference type="EMBL" id="GAY71961.1"/>
    </source>
</evidence>
<dbReference type="GO" id="GO:0005524">
    <property type="term" value="F:ATP binding"/>
    <property type="evidence" value="ECO:0007669"/>
    <property type="project" value="InterPro"/>
</dbReference>
<dbReference type="OrthoDB" id="9801813at2"/>
<reference evidence="2 3" key="1">
    <citation type="submission" date="2017-11" db="EMBL/GenBank/DDBJ databases">
        <title>Draft Genome Sequence of Lactobacillus curieae NBRC 111893 isolated from Koso, a Japanese sugar-Vegetable Fermented Beverage.</title>
        <authorList>
            <person name="Chiou T.Y."/>
            <person name="Oshima K."/>
            <person name="Suda W."/>
            <person name="Hattori M."/>
            <person name="Takahashi T."/>
        </authorList>
    </citation>
    <scope>NUCLEOTIDE SEQUENCE [LARGE SCALE GENOMIC DNA]</scope>
    <source>
        <strain evidence="2 3">NBRC111893</strain>
    </source>
</reference>
<dbReference type="Pfam" id="PF13304">
    <property type="entry name" value="AAA_21"/>
    <property type="match status" value="1"/>
</dbReference>
<protein>
    <submittedName>
        <fullName evidence="2">EA59 gene protein</fullName>
    </submittedName>
</protein>
<dbReference type="PANTHER" id="PTHR43581:SF2">
    <property type="entry name" value="EXCINUCLEASE ATPASE SUBUNIT"/>
    <property type="match status" value="1"/>
</dbReference>
<dbReference type="PANTHER" id="PTHR43581">
    <property type="entry name" value="ATP/GTP PHOSPHATASE"/>
    <property type="match status" value="1"/>
</dbReference>
<dbReference type="AlphaFoldDB" id="A0A401FI77"/>
<accession>A0A401FI77</accession>
<dbReference type="EMBL" id="BEXA01000001">
    <property type="protein sequence ID" value="GAY71961.1"/>
    <property type="molecule type" value="Genomic_DNA"/>
</dbReference>
<dbReference type="InterPro" id="IPR051396">
    <property type="entry name" value="Bact_Antivir_Def_Nuclease"/>
</dbReference>
<dbReference type="GO" id="GO:0016887">
    <property type="term" value="F:ATP hydrolysis activity"/>
    <property type="evidence" value="ECO:0007669"/>
    <property type="project" value="InterPro"/>
</dbReference>
<keyword evidence="3" id="KW-1185">Reference proteome</keyword>
<dbReference type="RefSeq" id="WP_125007571.1">
    <property type="nucleotide sequence ID" value="NZ_BEXA01000001.1"/>
</dbReference>